<dbReference type="RefSeq" id="WP_344609241.1">
    <property type="nucleotide sequence ID" value="NZ_BAAAHE010000050.1"/>
</dbReference>
<feature type="transmembrane region" description="Helical" evidence="1">
    <location>
        <begin position="29"/>
        <end position="51"/>
    </location>
</feature>
<keyword evidence="4" id="KW-1185">Reference proteome</keyword>
<dbReference type="Pfam" id="PF20059">
    <property type="entry name" value="DUF6458"/>
    <property type="match status" value="1"/>
</dbReference>
<organism evidence="3 4">
    <name type="scientific">Sporichthya brevicatena</name>
    <dbReference type="NCBI Taxonomy" id="171442"/>
    <lineage>
        <taxon>Bacteria</taxon>
        <taxon>Bacillati</taxon>
        <taxon>Actinomycetota</taxon>
        <taxon>Actinomycetes</taxon>
        <taxon>Sporichthyales</taxon>
        <taxon>Sporichthyaceae</taxon>
        <taxon>Sporichthya</taxon>
    </lineage>
</organism>
<dbReference type="Proteomes" id="UP001500957">
    <property type="component" value="Unassembled WGS sequence"/>
</dbReference>
<reference evidence="3 4" key="1">
    <citation type="journal article" date="2019" name="Int. J. Syst. Evol. Microbiol.">
        <title>The Global Catalogue of Microorganisms (GCM) 10K type strain sequencing project: providing services to taxonomists for standard genome sequencing and annotation.</title>
        <authorList>
            <consortium name="The Broad Institute Genomics Platform"/>
            <consortium name="The Broad Institute Genome Sequencing Center for Infectious Disease"/>
            <person name="Wu L."/>
            <person name="Ma J."/>
        </authorList>
    </citation>
    <scope>NUCLEOTIDE SEQUENCE [LARGE SCALE GENOMIC DNA]</scope>
    <source>
        <strain evidence="3 4">JCM 10671</strain>
    </source>
</reference>
<evidence type="ECO:0000259" key="2">
    <source>
        <dbReference type="Pfam" id="PF20059"/>
    </source>
</evidence>
<keyword evidence="1" id="KW-1133">Transmembrane helix</keyword>
<keyword evidence="1" id="KW-0812">Transmembrane</keyword>
<proteinExistence type="predicted"/>
<name>A0ABN1HBI8_9ACTN</name>
<evidence type="ECO:0000313" key="3">
    <source>
        <dbReference type="EMBL" id="GAA0636509.1"/>
    </source>
</evidence>
<gene>
    <name evidence="3" type="ORF">GCM10009547_45990</name>
</gene>
<feature type="domain" description="DUF6458" evidence="2">
    <location>
        <begin position="1"/>
        <end position="59"/>
    </location>
</feature>
<dbReference type="InterPro" id="IPR045597">
    <property type="entry name" value="DUF6458"/>
</dbReference>
<dbReference type="EMBL" id="BAAAHE010000050">
    <property type="protein sequence ID" value="GAA0636509.1"/>
    <property type="molecule type" value="Genomic_DNA"/>
</dbReference>
<sequence>MGIGVGIFLAAIGAVLAFAVEDTVRNVDLYAVGWILMIAGAVSVLLDLVIFAPRRRAYVDTAAAPVVEERRVYEDRPRY</sequence>
<comment type="caution">
    <text evidence="3">The sequence shown here is derived from an EMBL/GenBank/DDBJ whole genome shotgun (WGS) entry which is preliminary data.</text>
</comment>
<evidence type="ECO:0000313" key="4">
    <source>
        <dbReference type="Proteomes" id="UP001500957"/>
    </source>
</evidence>
<protein>
    <recommendedName>
        <fullName evidence="2">DUF6458 domain-containing protein</fullName>
    </recommendedName>
</protein>
<keyword evidence="1" id="KW-0472">Membrane</keyword>
<evidence type="ECO:0000256" key="1">
    <source>
        <dbReference type="SAM" id="Phobius"/>
    </source>
</evidence>
<accession>A0ABN1HBI8</accession>